<evidence type="ECO:0000313" key="3">
    <source>
        <dbReference type="EMBL" id="MBC1501241.1"/>
    </source>
</evidence>
<keyword evidence="2" id="KW-0472">Membrane</keyword>
<feature type="transmembrane region" description="Helical" evidence="2">
    <location>
        <begin position="12"/>
        <end position="37"/>
    </location>
</feature>
<feature type="transmembrane region" description="Helical" evidence="2">
    <location>
        <begin position="111"/>
        <end position="131"/>
    </location>
</feature>
<gene>
    <name evidence="3" type="ORF">HB943_11565</name>
</gene>
<organism evidence="3 4">
    <name type="scientific">Listeria weihenstephanensis</name>
    <dbReference type="NCBI Taxonomy" id="1006155"/>
    <lineage>
        <taxon>Bacteria</taxon>
        <taxon>Bacillati</taxon>
        <taxon>Bacillota</taxon>
        <taxon>Bacilli</taxon>
        <taxon>Bacillales</taxon>
        <taxon>Listeriaceae</taxon>
        <taxon>Listeria</taxon>
    </lineage>
</organism>
<feature type="region of interest" description="Disordered" evidence="1">
    <location>
        <begin position="140"/>
        <end position="165"/>
    </location>
</feature>
<dbReference type="Proteomes" id="UP000564536">
    <property type="component" value="Unassembled WGS sequence"/>
</dbReference>
<feature type="transmembrane region" description="Helical" evidence="2">
    <location>
        <begin position="43"/>
        <end position="60"/>
    </location>
</feature>
<name>A0A841Z5M2_9LIST</name>
<proteinExistence type="predicted"/>
<evidence type="ECO:0000313" key="4">
    <source>
        <dbReference type="Proteomes" id="UP000564536"/>
    </source>
</evidence>
<keyword evidence="2" id="KW-0812">Transmembrane</keyword>
<evidence type="ECO:0000256" key="2">
    <source>
        <dbReference type="SAM" id="Phobius"/>
    </source>
</evidence>
<protein>
    <submittedName>
        <fullName evidence="3">Uncharacterized protein</fullName>
    </submittedName>
</protein>
<evidence type="ECO:0000256" key="1">
    <source>
        <dbReference type="SAM" id="MobiDB-lite"/>
    </source>
</evidence>
<feature type="transmembrane region" description="Helical" evidence="2">
    <location>
        <begin position="72"/>
        <end position="96"/>
    </location>
</feature>
<comment type="caution">
    <text evidence="3">The sequence shown here is derived from an EMBL/GenBank/DDBJ whole genome shotgun (WGS) entry which is preliminary data.</text>
</comment>
<dbReference type="AlphaFoldDB" id="A0A841Z5M2"/>
<feature type="compositionally biased region" description="Basic and acidic residues" evidence="1">
    <location>
        <begin position="140"/>
        <end position="153"/>
    </location>
</feature>
<reference evidence="3 4" key="1">
    <citation type="submission" date="2020-03" db="EMBL/GenBank/DDBJ databases">
        <title>Soil Listeria distribution.</title>
        <authorList>
            <person name="Liao J."/>
            <person name="Wiedmann M."/>
        </authorList>
    </citation>
    <scope>NUCLEOTIDE SEQUENCE [LARGE SCALE GENOMIC DNA]</scope>
    <source>
        <strain evidence="3 4">FSL L7-1523</strain>
    </source>
</reference>
<accession>A0A841Z5M2</accession>
<dbReference type="EMBL" id="JAARRL010000019">
    <property type="protein sequence ID" value="MBC1501241.1"/>
    <property type="molecule type" value="Genomic_DNA"/>
</dbReference>
<sequence length="184" mass="21228">MSYEYSMYRTNDAGLVAIFFLFFITSYVLGAIMLYRFAKKSGYEAYAGMAWIPLLGAIYVRRKMSGDSVAIMWWSLGLVIPFLNFVAFPIVAYVYLSSIWRSYKYNTNGDSSVYMLLSLIGLGWLGDFLAGNHIDKKSISRETRDKEKEKEEPFMTLGTPKKKEPVMRTISYEELQKMNAEEQK</sequence>
<dbReference type="RefSeq" id="WP_185426522.1">
    <property type="nucleotide sequence ID" value="NZ_JAARRL010000019.1"/>
</dbReference>
<keyword evidence="2" id="KW-1133">Transmembrane helix</keyword>